<name>A0A3P3QT29_9FIRM</name>
<evidence type="ECO:0000313" key="4">
    <source>
        <dbReference type="Proteomes" id="UP000272490"/>
    </source>
</evidence>
<feature type="coiled-coil region" evidence="1">
    <location>
        <begin position="17"/>
        <end position="55"/>
    </location>
</feature>
<dbReference type="EMBL" id="RRCO01000007">
    <property type="protein sequence ID" value="RRJ24362.1"/>
    <property type="molecule type" value="Genomic_DNA"/>
</dbReference>
<keyword evidence="4" id="KW-1185">Reference proteome</keyword>
<accession>A0A3P3QT29</accession>
<keyword evidence="1" id="KW-0175">Coiled coil</keyword>
<comment type="caution">
    <text evidence="3">The sequence shown here is derived from an EMBL/GenBank/DDBJ whole genome shotgun (WGS) entry which is preliminary data.</text>
</comment>
<gene>
    <name evidence="3" type="ORF">EHV10_13345</name>
</gene>
<evidence type="ECO:0000313" key="3">
    <source>
        <dbReference type="EMBL" id="RRJ24362.1"/>
    </source>
</evidence>
<dbReference type="Gene3D" id="3.30.565.40">
    <property type="entry name" value="Fervidobacterium nodosum Rt17-B1 like"/>
    <property type="match status" value="1"/>
</dbReference>
<dbReference type="InterPro" id="IPR021729">
    <property type="entry name" value="DUF3298"/>
</dbReference>
<proteinExistence type="predicted"/>
<feature type="domain" description="DUF3298" evidence="2">
    <location>
        <begin position="117"/>
        <end position="192"/>
    </location>
</feature>
<evidence type="ECO:0000256" key="1">
    <source>
        <dbReference type="SAM" id="Coils"/>
    </source>
</evidence>
<dbReference type="Proteomes" id="UP000272490">
    <property type="component" value="Unassembled WGS sequence"/>
</dbReference>
<organism evidence="3 4">
    <name type="scientific">Lachnoanaerobaculum gingivalis</name>
    <dbReference type="NCBI Taxonomy" id="2490855"/>
    <lineage>
        <taxon>Bacteria</taxon>
        <taxon>Bacillati</taxon>
        <taxon>Bacillota</taxon>
        <taxon>Clostridia</taxon>
        <taxon>Lachnospirales</taxon>
        <taxon>Lachnospiraceae</taxon>
        <taxon>Lachnoanaerobaculum</taxon>
    </lineage>
</organism>
<reference evidence="3 4" key="1">
    <citation type="submission" date="2018-11" db="EMBL/GenBank/DDBJ databases">
        <title>Genome sequencing of Lachnoanaerobaculum sp. KCOM 2030 (= ChDC B114).</title>
        <authorList>
            <person name="Kook J.-K."/>
            <person name="Park S.-N."/>
            <person name="Lim Y.K."/>
        </authorList>
    </citation>
    <scope>NUCLEOTIDE SEQUENCE [LARGE SCALE GENOMIC DNA]</scope>
    <source>
        <strain evidence="3 4">KCOM 2030</strain>
    </source>
</reference>
<dbReference type="AlphaFoldDB" id="A0A3P3QT29"/>
<dbReference type="Pfam" id="PF11738">
    <property type="entry name" value="DUF3298"/>
    <property type="match status" value="1"/>
</dbReference>
<protein>
    <submittedName>
        <fullName evidence="3">DUF3298 domain-containing protein</fullName>
    </submittedName>
</protein>
<evidence type="ECO:0000259" key="2">
    <source>
        <dbReference type="Pfam" id="PF11738"/>
    </source>
</evidence>
<dbReference type="Gene3D" id="3.90.640.20">
    <property type="entry name" value="Heat-shock cognate protein, ATPase"/>
    <property type="match status" value="1"/>
</dbReference>
<sequence length="496" mass="58126">MENYRYLYTMSSVHFKLREEDKEFESLRNALNEYNDMVDIRFKEIKEELEEYSQNDKDSEYPATTRYIETKSYVMRADEDIVSILNYEIEEQGIRHPIETRTSYNFDTKTGEQIELKDMVKDREAFLNLLDEMSEKDYKELEITKPSTYLNDFNQGDFTGLTWTANAEGVTFYFDTYALGNYEEGTQMITVYFDDAKDIFEPKYISKEKDYVFPILHSDMTLRLDVDNDGERDMVYVNNIYEEPDETGEKYTVGSVVVRGVDTLEFEGFGSESYIVKKDGKYYMYHFTAEEGDINVLYKIDLDTLNKNEKEYRLLSLSRNSLYKENEEDGGSYKILEETLTDPDSFIMETTFDLLSTVTGEREWSIGKSGYPREKDDAYKIIDRVVLRTKSDISCKEVDTDGNINGDAIIPAESYILFIKSDAKEYMDVRIIDKKYVEDKEWDGMDNKYFSLKDYTLLDYDGDCYRISVDFGDNEWMGTVDGVDIEELFEGILFVG</sequence>
<dbReference type="InterPro" id="IPR037126">
    <property type="entry name" value="PdaC/RsiV-like_sf"/>
</dbReference>